<feature type="compositionally biased region" description="Polar residues" evidence="17">
    <location>
        <begin position="1546"/>
        <end position="1558"/>
    </location>
</feature>
<keyword evidence="10" id="KW-0460">Magnesium</keyword>
<keyword evidence="12" id="KW-0695">RNA-directed DNA polymerase</keyword>
<feature type="region of interest" description="Disordered" evidence="17">
    <location>
        <begin position="1117"/>
        <end position="1136"/>
    </location>
</feature>
<dbReference type="GO" id="GO:0008233">
    <property type="term" value="F:peptidase activity"/>
    <property type="evidence" value="ECO:0007669"/>
    <property type="project" value="UniProtKB-KW"/>
</dbReference>
<keyword evidence="16" id="KW-0511">Multifunctional enzyme</keyword>
<dbReference type="GO" id="GO:0003964">
    <property type="term" value="F:RNA-directed DNA polymerase activity"/>
    <property type="evidence" value="ECO:0007669"/>
    <property type="project" value="UniProtKB-KW"/>
</dbReference>
<keyword evidence="14" id="KW-0917">Virion maturation</keyword>
<evidence type="ECO:0000256" key="9">
    <source>
        <dbReference type="ARBA" id="ARBA00022840"/>
    </source>
</evidence>
<keyword evidence="2" id="KW-1188">Viral release from host cell</keyword>
<dbReference type="InterPro" id="IPR036397">
    <property type="entry name" value="RNaseH_sf"/>
</dbReference>
<accession>A0A6L2N2R3</accession>
<keyword evidence="13" id="KW-0239">DNA-directed DNA polymerase</keyword>
<dbReference type="Pfam" id="PF07727">
    <property type="entry name" value="RVT_2"/>
    <property type="match status" value="1"/>
</dbReference>
<dbReference type="InterPro" id="IPR013103">
    <property type="entry name" value="RVT_2"/>
</dbReference>
<comment type="function">
    <text evidence="1">The aspartyl protease (PR) mediates the proteolytic cleavages of the Gag and Gag-Pol polyproteins after assembly of the VLP.</text>
</comment>
<dbReference type="GO" id="GO:0004519">
    <property type="term" value="F:endonuclease activity"/>
    <property type="evidence" value="ECO:0007669"/>
    <property type="project" value="UniProtKB-KW"/>
</dbReference>
<dbReference type="InterPro" id="IPR001584">
    <property type="entry name" value="Integrase_cat-core"/>
</dbReference>
<keyword evidence="15" id="KW-0233">DNA recombination</keyword>
<keyword evidence="4" id="KW-0540">Nuclease</keyword>
<dbReference type="Gene3D" id="3.30.420.10">
    <property type="entry name" value="Ribonuclease H-like superfamily/Ribonuclease H"/>
    <property type="match status" value="1"/>
</dbReference>
<evidence type="ECO:0000256" key="14">
    <source>
        <dbReference type="ARBA" id="ARBA00023113"/>
    </source>
</evidence>
<dbReference type="GO" id="GO:0003676">
    <property type="term" value="F:nucleic acid binding"/>
    <property type="evidence" value="ECO:0007669"/>
    <property type="project" value="InterPro"/>
</dbReference>
<dbReference type="PANTHER" id="PTHR42648">
    <property type="entry name" value="TRANSPOSASE, PUTATIVE-RELATED"/>
    <property type="match status" value="1"/>
</dbReference>
<dbReference type="PROSITE" id="PS50994">
    <property type="entry name" value="INTEGRASE"/>
    <property type="match status" value="1"/>
</dbReference>
<keyword evidence="8" id="KW-0378">Hydrolase</keyword>
<dbReference type="GO" id="GO:0046872">
    <property type="term" value="F:metal ion binding"/>
    <property type="evidence" value="ECO:0007669"/>
    <property type="project" value="UniProtKB-KW"/>
</dbReference>
<dbReference type="Pfam" id="PF22936">
    <property type="entry name" value="Pol_BBD"/>
    <property type="match status" value="1"/>
</dbReference>
<evidence type="ECO:0000256" key="4">
    <source>
        <dbReference type="ARBA" id="ARBA00022722"/>
    </source>
</evidence>
<evidence type="ECO:0000256" key="7">
    <source>
        <dbReference type="ARBA" id="ARBA00022759"/>
    </source>
</evidence>
<dbReference type="CDD" id="cd09272">
    <property type="entry name" value="RNase_HI_RT_Ty1"/>
    <property type="match status" value="1"/>
</dbReference>
<dbReference type="GO" id="GO:0006310">
    <property type="term" value="P:DNA recombination"/>
    <property type="evidence" value="ECO:0007669"/>
    <property type="project" value="UniProtKB-KW"/>
</dbReference>
<evidence type="ECO:0000256" key="8">
    <source>
        <dbReference type="ARBA" id="ARBA00022801"/>
    </source>
</evidence>
<dbReference type="GO" id="GO:0015074">
    <property type="term" value="P:DNA integration"/>
    <property type="evidence" value="ECO:0007669"/>
    <property type="project" value="UniProtKB-KW"/>
</dbReference>
<evidence type="ECO:0000256" key="1">
    <source>
        <dbReference type="ARBA" id="ARBA00002180"/>
    </source>
</evidence>
<dbReference type="InterPro" id="IPR025724">
    <property type="entry name" value="GAG-pre-integrase_dom"/>
</dbReference>
<feature type="compositionally biased region" description="Polar residues" evidence="17">
    <location>
        <begin position="1117"/>
        <end position="1126"/>
    </location>
</feature>
<gene>
    <name evidence="19" type="ORF">Tci_050943</name>
</gene>
<name>A0A6L2N2R3_TANCI</name>
<evidence type="ECO:0000256" key="11">
    <source>
        <dbReference type="ARBA" id="ARBA00022908"/>
    </source>
</evidence>
<dbReference type="SUPFAM" id="SSF53098">
    <property type="entry name" value="Ribonuclease H-like"/>
    <property type="match status" value="1"/>
</dbReference>
<feature type="region of interest" description="Disordered" evidence="17">
    <location>
        <begin position="1546"/>
        <end position="1570"/>
    </location>
</feature>
<keyword evidence="13" id="KW-0808">Transferase</keyword>
<dbReference type="InterPro" id="IPR057670">
    <property type="entry name" value="SH3_retrovirus"/>
</dbReference>
<dbReference type="Pfam" id="PF13976">
    <property type="entry name" value="gag_pre-integrs"/>
    <property type="match status" value="1"/>
</dbReference>
<evidence type="ECO:0000313" key="19">
    <source>
        <dbReference type="EMBL" id="GEU78965.1"/>
    </source>
</evidence>
<evidence type="ECO:0000256" key="5">
    <source>
        <dbReference type="ARBA" id="ARBA00022723"/>
    </source>
</evidence>
<dbReference type="PANTHER" id="PTHR42648:SF11">
    <property type="entry name" value="TRANSPOSON TY4-P GAG-POL POLYPROTEIN"/>
    <property type="match status" value="1"/>
</dbReference>
<comment type="caution">
    <text evidence="19">The sequence shown here is derived from an EMBL/GenBank/DDBJ whole genome shotgun (WGS) entry which is preliminary data.</text>
</comment>
<reference evidence="19" key="1">
    <citation type="journal article" date="2019" name="Sci. Rep.">
        <title>Draft genome of Tanacetum cinerariifolium, the natural source of mosquito coil.</title>
        <authorList>
            <person name="Yamashiro T."/>
            <person name="Shiraishi A."/>
            <person name="Satake H."/>
            <person name="Nakayama K."/>
        </authorList>
    </citation>
    <scope>NUCLEOTIDE SEQUENCE</scope>
</reference>
<dbReference type="InterPro" id="IPR012337">
    <property type="entry name" value="RNaseH-like_sf"/>
</dbReference>
<dbReference type="InterPro" id="IPR039537">
    <property type="entry name" value="Retrotran_Ty1/copia-like"/>
</dbReference>
<proteinExistence type="predicted"/>
<keyword evidence="3" id="KW-0645">Protease</keyword>
<dbReference type="EMBL" id="BKCJ010007777">
    <property type="protein sequence ID" value="GEU78965.1"/>
    <property type="molecule type" value="Genomic_DNA"/>
</dbReference>
<feature type="domain" description="Integrase catalytic" evidence="18">
    <location>
        <begin position="856"/>
        <end position="1021"/>
    </location>
</feature>
<sequence>MMANRSKDIQCAGFDTRPPMLDRTDFSSWKQRIQLYCRGKENGVNILKSIDEGPFQMGTLRETVTEGTKGLSPMDNLIENLTNTLALVTQSYTTYLPQTNNKLRTSSNPRNQATIQDGMVVVQNVQVDRIEDRGTMHRENGVTLDEEQLLFIAGGQDNAIDEDVNEQPVQDLALNVDNVFQADDCDAFDSDVDEYVKDNAVQVVQSNVSAVPNDVYMMILNDMHEPPAQHVFVITQNKVVDKSLTAELATYKEQVELYERRARFELTEREQKIDEQLKIVITDRNIKEENLKKELHSIRMQLASTINHIKLMVEEVTSLKKDLNRKNKYLREFLDMQALKEKVEDKLFKQDQSLQTVHMLCKPKPYYDEQRKVAIGYKRPLCLARAKQTHPAIYNVYEIIKTDHVPAIVHNSEDTLKIAEINRKKMNEKRKTPLWTNNKINIRPPDYSKENFLATFTPQTQLTPEQIFWCKDVLKMKTEALKEQAKASKPVKALTVYPPNTPVKLVPRVLPTKIQALTIEIKEMTTIFDELKAEVDQNAVNRKCDEIKQKNILIANDTLIANCLSKEVFYIATNSELNVSRFSEMHDAYTVVQARCLKLETELSKLNDKIQKDDHGVMTTALLTKNENLKVQINAKMKCVTIDFVTPKVLAPGKYAIDVEPILPRLRNNKEVYLYYLKHLKESVATLREIVEEAKVKQVWKEIGTMLTTVGYQWKPTRRIFSLREQFPLTRFTHPKVVPTKQPENVSTSCSKHMIRDRSRLKNFVKKFIRTVRFGNDHFGDIIGYEDYMIGDNVIFRVYYVERLGHNLFFVGQFYDSDLEVAFRKHSCYVRDSDGVEVVKGSRGSNLYTISVEYMMKSSPICLLSKASKTKSWLWHRRLNHLNFGTINDLSRKDLVKFLRSKDETPEVVIKFLKQIQVGLNKTVRFIRTDNDTKFVNHDLTHYESVGIFHQKSVSRTPQQNDVVERRNRTLVEAARIMLIFSKAPLFLWAEAVATASYTQNRSLIHTRHNKTPYELVHNKKPGLTFLCVFGALCYPINDSEDLGKLQPTADIGIFIGYAPSRKGYRIYNKRTRCIMETIHVQFNELSEPMAPVQLNRGPAPTFLTHGHIISVPVNSAGTPSSTSIDQDAPSPSHSPSSLVLQSLCLHQGVAAESTLIDGNPFAPVDNDLFINIFSPEPTSEASSSWDASSAESTYNFKSKITKDCWFQAMQDEIHKFDQLQVWKLVPQPDCVMIIALKWIYKFKLDEYGDVLKNKARLVAKGYRQEEGIDFEESFASVARIEAILIFIANAASKNMTIYQMDVKTAFLNGELKEEVYVSQPSNTCLSSEEGSRLWYPKDTAMALTAYVDADHAGCQDTRRSTSGSAQFLEDKLVNWSSKKHRSTTISTTEAEYIAMSGCCAQILWMRSQLTDYGFAFNKIPMYCDNRSAIALCCNNVHHSRSKHIDIRHHFIREQVEKGMVELFFVTTDYQLADIFTKSLPRERFEFLLPQLDKFRARTKSSSGSSLCTPINKDLEILFQPMFDEYLEPPHVKRPVSPAPAVQVHVNSAGTPSSTTIDQDAPPSHSPSSLALQSLHKCSELTKENQKSQLYDDFEHFRHNQGETIHAYYVWFAKLINDMRNIKMTMSRMQLNSKFVNNMLPEWGRFMTAVKLNRGLRDSNYDQLYDYLKQHEAHANENKMMLDQFTQHTVDPLALMSNVSHQQPYSQSSTTLPSTYVSPHLADNAHLKH</sequence>
<dbReference type="InterPro" id="IPR054722">
    <property type="entry name" value="PolX-like_BBD"/>
</dbReference>
<evidence type="ECO:0000256" key="15">
    <source>
        <dbReference type="ARBA" id="ARBA00023172"/>
    </source>
</evidence>
<evidence type="ECO:0000256" key="6">
    <source>
        <dbReference type="ARBA" id="ARBA00022741"/>
    </source>
</evidence>
<dbReference type="GO" id="GO:0006508">
    <property type="term" value="P:proteolysis"/>
    <property type="evidence" value="ECO:0007669"/>
    <property type="project" value="UniProtKB-KW"/>
</dbReference>
<dbReference type="GO" id="GO:0003887">
    <property type="term" value="F:DNA-directed DNA polymerase activity"/>
    <property type="evidence" value="ECO:0007669"/>
    <property type="project" value="UniProtKB-KW"/>
</dbReference>
<keyword evidence="11" id="KW-0229">DNA integration</keyword>
<dbReference type="GO" id="GO:0005524">
    <property type="term" value="F:ATP binding"/>
    <property type="evidence" value="ECO:0007669"/>
    <property type="project" value="UniProtKB-KW"/>
</dbReference>
<evidence type="ECO:0000256" key="12">
    <source>
        <dbReference type="ARBA" id="ARBA00022918"/>
    </source>
</evidence>
<keyword evidence="13" id="KW-0548">Nucleotidyltransferase</keyword>
<evidence type="ECO:0000256" key="17">
    <source>
        <dbReference type="SAM" id="MobiDB-lite"/>
    </source>
</evidence>
<evidence type="ECO:0000259" key="18">
    <source>
        <dbReference type="PROSITE" id="PS50994"/>
    </source>
</evidence>
<evidence type="ECO:0000256" key="10">
    <source>
        <dbReference type="ARBA" id="ARBA00022842"/>
    </source>
</evidence>
<protein>
    <submittedName>
        <fullName evidence="19">Gag-Pol polyprotein</fullName>
    </submittedName>
</protein>
<keyword evidence="5" id="KW-0479">Metal-binding</keyword>
<organism evidence="19">
    <name type="scientific">Tanacetum cinerariifolium</name>
    <name type="common">Dalmatian daisy</name>
    <name type="synonym">Chrysanthemum cinerariifolium</name>
    <dbReference type="NCBI Taxonomy" id="118510"/>
    <lineage>
        <taxon>Eukaryota</taxon>
        <taxon>Viridiplantae</taxon>
        <taxon>Streptophyta</taxon>
        <taxon>Embryophyta</taxon>
        <taxon>Tracheophyta</taxon>
        <taxon>Spermatophyta</taxon>
        <taxon>Magnoliopsida</taxon>
        <taxon>eudicotyledons</taxon>
        <taxon>Gunneridae</taxon>
        <taxon>Pentapetalae</taxon>
        <taxon>asterids</taxon>
        <taxon>campanulids</taxon>
        <taxon>Asterales</taxon>
        <taxon>Asteraceae</taxon>
        <taxon>Asteroideae</taxon>
        <taxon>Anthemideae</taxon>
        <taxon>Anthemidinae</taxon>
        <taxon>Tanacetum</taxon>
    </lineage>
</organism>
<evidence type="ECO:0000256" key="13">
    <source>
        <dbReference type="ARBA" id="ARBA00022932"/>
    </source>
</evidence>
<keyword evidence="9" id="KW-0067">ATP-binding</keyword>
<keyword evidence="6" id="KW-0547">Nucleotide-binding</keyword>
<dbReference type="Pfam" id="PF25597">
    <property type="entry name" value="SH3_retrovirus"/>
    <property type="match status" value="1"/>
</dbReference>
<evidence type="ECO:0000256" key="2">
    <source>
        <dbReference type="ARBA" id="ARBA00022612"/>
    </source>
</evidence>
<keyword evidence="7" id="KW-0255">Endonuclease</keyword>
<evidence type="ECO:0000256" key="3">
    <source>
        <dbReference type="ARBA" id="ARBA00022670"/>
    </source>
</evidence>
<evidence type="ECO:0000256" key="16">
    <source>
        <dbReference type="ARBA" id="ARBA00023268"/>
    </source>
</evidence>
<feature type="compositionally biased region" description="Low complexity" evidence="17">
    <location>
        <begin position="1561"/>
        <end position="1570"/>
    </location>
</feature>